<accession>A0A645BHW4</accession>
<comment type="caution">
    <text evidence="1">The sequence shown here is derived from an EMBL/GenBank/DDBJ whole genome shotgun (WGS) entry which is preliminary data.</text>
</comment>
<sequence>MNTKLVFLFAKAETFHTFFKDEGSNAFLTFRFICHCEHDISFSLTAISNKSFGTI</sequence>
<proteinExistence type="predicted"/>
<organism evidence="1">
    <name type="scientific">bioreactor metagenome</name>
    <dbReference type="NCBI Taxonomy" id="1076179"/>
    <lineage>
        <taxon>unclassified sequences</taxon>
        <taxon>metagenomes</taxon>
        <taxon>ecological metagenomes</taxon>
    </lineage>
</organism>
<gene>
    <name evidence="1" type="ORF">SDC9_108192</name>
</gene>
<protein>
    <submittedName>
        <fullName evidence="1">Uncharacterized protein</fullName>
    </submittedName>
</protein>
<dbReference type="AlphaFoldDB" id="A0A645BHW4"/>
<name>A0A645BHW4_9ZZZZ</name>
<reference evidence="1" key="1">
    <citation type="submission" date="2019-08" db="EMBL/GenBank/DDBJ databases">
        <authorList>
            <person name="Kucharzyk K."/>
            <person name="Murdoch R.W."/>
            <person name="Higgins S."/>
            <person name="Loffler F."/>
        </authorList>
    </citation>
    <scope>NUCLEOTIDE SEQUENCE</scope>
</reference>
<evidence type="ECO:0000313" key="1">
    <source>
        <dbReference type="EMBL" id="MPM61334.1"/>
    </source>
</evidence>
<dbReference type="EMBL" id="VSSQ01018280">
    <property type="protein sequence ID" value="MPM61334.1"/>
    <property type="molecule type" value="Genomic_DNA"/>
</dbReference>